<dbReference type="PROSITE" id="PS01127">
    <property type="entry name" value="EF_TS_2"/>
    <property type="match status" value="1"/>
</dbReference>
<evidence type="ECO:0000313" key="11">
    <source>
        <dbReference type="Proteomes" id="UP000297714"/>
    </source>
</evidence>
<dbReference type="EMBL" id="SRMQ01000005">
    <property type="protein sequence ID" value="TGJ76469.1"/>
    <property type="molecule type" value="Genomic_DNA"/>
</dbReference>
<dbReference type="NCBIfam" id="TIGR00116">
    <property type="entry name" value="tsf"/>
    <property type="match status" value="1"/>
</dbReference>
<evidence type="ECO:0000256" key="1">
    <source>
        <dbReference type="ARBA" id="ARBA00005532"/>
    </source>
</evidence>
<dbReference type="Gene3D" id="1.10.286.20">
    <property type="match status" value="1"/>
</dbReference>
<dbReference type="Proteomes" id="UP000297714">
    <property type="component" value="Unassembled WGS sequence"/>
</dbReference>
<protein>
    <recommendedName>
        <fullName evidence="2 6">Elongation factor Ts</fullName>
        <shortName evidence="6">EF-Ts</shortName>
    </recommendedName>
</protein>
<dbReference type="SUPFAM" id="SSF46934">
    <property type="entry name" value="UBA-like"/>
    <property type="match status" value="1"/>
</dbReference>
<dbReference type="CDD" id="cd14275">
    <property type="entry name" value="UBA_EF-Ts"/>
    <property type="match status" value="1"/>
</dbReference>
<dbReference type="PANTHER" id="PTHR11741:SF0">
    <property type="entry name" value="ELONGATION FACTOR TS, MITOCHONDRIAL"/>
    <property type="match status" value="1"/>
</dbReference>
<evidence type="ECO:0000256" key="2">
    <source>
        <dbReference type="ARBA" id="ARBA00016956"/>
    </source>
</evidence>
<dbReference type="RefSeq" id="WP_135659148.1">
    <property type="nucleotide sequence ID" value="NZ_SRMQ01000005.1"/>
</dbReference>
<sequence>MAFTAKDVAALREKTGCGMMDCKKALAASDGNMDAAIDYLREKGLAAATKKAGRVAAEGVAYAAVNEEGNVGVDIEVNAETDFVAKNAEFQNFVKICADTVIEQNPADLDALLQCKAKGMDQTVDALLKDKILTIGENIKIRRFKRMEGVVSAYIHANGKIGVLVKFDTTPDIAAKEEFKEYAKNIAMQVAAINPQYLNQQAVPAEVVEHEKAILKEQIVNDGKPAAIAEKIVNGRLGKFFKEVCLVDQTYVKDGNLSVQQYTDATAKELGGKIAIVDYVRFEKGEGIEKREDNFAEEIASMVK</sequence>
<dbReference type="InterPro" id="IPR036402">
    <property type="entry name" value="EF-Ts_dimer_sf"/>
</dbReference>
<comment type="similarity">
    <text evidence="1 6 7">Belongs to the EF-Ts family.</text>
</comment>
<dbReference type="GO" id="GO:0003746">
    <property type="term" value="F:translation elongation factor activity"/>
    <property type="evidence" value="ECO:0007669"/>
    <property type="project" value="UniProtKB-UniRule"/>
</dbReference>
<dbReference type="PANTHER" id="PTHR11741">
    <property type="entry name" value="ELONGATION FACTOR TS"/>
    <property type="match status" value="1"/>
</dbReference>
<comment type="caution">
    <text evidence="10">The sequence shown here is derived from an EMBL/GenBank/DDBJ whole genome shotgun (WGS) entry which is preliminary data.</text>
</comment>
<dbReference type="InterPro" id="IPR001816">
    <property type="entry name" value="Transl_elong_EFTs/EF1B"/>
</dbReference>
<dbReference type="SUPFAM" id="SSF54713">
    <property type="entry name" value="Elongation factor Ts (EF-Ts), dimerisation domain"/>
    <property type="match status" value="2"/>
</dbReference>
<gene>
    <name evidence="6 10" type="primary">tsf</name>
    <name evidence="10" type="ORF">CAGA_13800</name>
</gene>
<dbReference type="InterPro" id="IPR009060">
    <property type="entry name" value="UBA-like_sf"/>
</dbReference>
<feature type="domain" description="Translation elongation factor EFTs/EF1B dimerisation" evidence="9">
    <location>
        <begin position="75"/>
        <end position="286"/>
    </location>
</feature>
<dbReference type="OrthoDB" id="9808348at2"/>
<dbReference type="GO" id="GO:0005737">
    <property type="term" value="C:cytoplasm"/>
    <property type="evidence" value="ECO:0007669"/>
    <property type="project" value="UniProtKB-SubCell"/>
</dbReference>
<comment type="function">
    <text evidence="5 6 7">Associates with the EF-Tu.GDP complex and induces the exchange of GDP to GTP. It remains bound to the aminoacyl-tRNA.EF-Tu.GTP complex up to the GTP hydrolysis stage on the ribosome.</text>
</comment>
<dbReference type="Gene3D" id="1.10.8.10">
    <property type="entry name" value="DNA helicase RuvA subunit, C-terminal domain"/>
    <property type="match status" value="1"/>
</dbReference>
<dbReference type="HAMAP" id="MF_00050">
    <property type="entry name" value="EF_Ts"/>
    <property type="match status" value="1"/>
</dbReference>
<dbReference type="AlphaFoldDB" id="A0A4Z0XY67"/>
<comment type="subcellular location">
    <subcellularLocation>
        <location evidence="6 8">Cytoplasm</location>
    </subcellularLocation>
</comment>
<accession>A0A4Z0XY67</accession>
<evidence type="ECO:0000256" key="8">
    <source>
        <dbReference type="RuleBase" id="RU000643"/>
    </source>
</evidence>
<name>A0A4Z0XY67_9FIRM</name>
<dbReference type="InterPro" id="IPR018101">
    <property type="entry name" value="Transl_elong_Ts_CS"/>
</dbReference>
<organism evidence="10 11">
    <name type="scientific">Caproiciproducens galactitolivorans</name>
    <dbReference type="NCBI Taxonomy" id="642589"/>
    <lineage>
        <taxon>Bacteria</taxon>
        <taxon>Bacillati</taxon>
        <taxon>Bacillota</taxon>
        <taxon>Clostridia</taxon>
        <taxon>Eubacteriales</taxon>
        <taxon>Acutalibacteraceae</taxon>
        <taxon>Caproiciproducens</taxon>
    </lineage>
</organism>
<dbReference type="Pfam" id="PF00889">
    <property type="entry name" value="EF_TS"/>
    <property type="match status" value="1"/>
</dbReference>
<evidence type="ECO:0000256" key="7">
    <source>
        <dbReference type="RuleBase" id="RU000642"/>
    </source>
</evidence>
<dbReference type="FunFam" id="1.10.8.10:FF:000001">
    <property type="entry name" value="Elongation factor Ts"/>
    <property type="match status" value="1"/>
</dbReference>
<keyword evidence="3 6" id="KW-0251">Elongation factor</keyword>
<evidence type="ECO:0000313" key="10">
    <source>
        <dbReference type="EMBL" id="TGJ76469.1"/>
    </source>
</evidence>
<evidence type="ECO:0000256" key="6">
    <source>
        <dbReference type="HAMAP-Rule" id="MF_00050"/>
    </source>
</evidence>
<evidence type="ECO:0000259" key="9">
    <source>
        <dbReference type="Pfam" id="PF00889"/>
    </source>
</evidence>
<dbReference type="FunFam" id="1.10.286.20:FF:000001">
    <property type="entry name" value="Elongation factor Ts"/>
    <property type="match status" value="1"/>
</dbReference>
<dbReference type="PROSITE" id="PS01126">
    <property type="entry name" value="EF_TS_1"/>
    <property type="match status" value="1"/>
</dbReference>
<evidence type="ECO:0000256" key="3">
    <source>
        <dbReference type="ARBA" id="ARBA00022768"/>
    </source>
</evidence>
<feature type="region of interest" description="Involved in Mg(2+) ion dislocation from EF-Tu" evidence="6">
    <location>
        <begin position="81"/>
        <end position="84"/>
    </location>
</feature>
<keyword evidence="6" id="KW-0963">Cytoplasm</keyword>
<reference evidence="10 11" key="1">
    <citation type="submission" date="2019-04" db="EMBL/GenBank/DDBJ databases">
        <authorList>
            <person name="Poehlein A."/>
            <person name="Bengelsdorf F.R."/>
            <person name="Duerre P."/>
            <person name="Daniel R."/>
        </authorList>
    </citation>
    <scope>NUCLEOTIDE SEQUENCE [LARGE SCALE GENOMIC DNA]</scope>
    <source>
        <strain evidence="10 11">BS-1</strain>
    </source>
</reference>
<dbReference type="Gene3D" id="3.30.479.20">
    <property type="entry name" value="Elongation factor Ts, dimerisation domain"/>
    <property type="match status" value="2"/>
</dbReference>
<dbReference type="InterPro" id="IPR014039">
    <property type="entry name" value="Transl_elong_EFTs/EF1B_dimer"/>
</dbReference>
<evidence type="ECO:0000256" key="5">
    <source>
        <dbReference type="ARBA" id="ARBA00025453"/>
    </source>
</evidence>
<keyword evidence="11" id="KW-1185">Reference proteome</keyword>
<evidence type="ECO:0000256" key="4">
    <source>
        <dbReference type="ARBA" id="ARBA00022917"/>
    </source>
</evidence>
<proteinExistence type="inferred from homology"/>
<keyword evidence="4 6" id="KW-0648">Protein biosynthesis</keyword>